<dbReference type="OrthoDB" id="195446at2759"/>
<dbReference type="EMBL" id="KQ947423">
    <property type="protein sequence ID" value="KUJ12762.1"/>
    <property type="molecule type" value="Genomic_DNA"/>
</dbReference>
<dbReference type="SUPFAM" id="SSF48403">
    <property type="entry name" value="Ankyrin repeat"/>
    <property type="match status" value="1"/>
</dbReference>
<name>A0A194WYT9_MOLSC</name>
<keyword evidence="1" id="KW-0677">Repeat</keyword>
<dbReference type="Pfam" id="PF24883">
    <property type="entry name" value="NPHP3_N"/>
    <property type="match status" value="1"/>
</dbReference>
<evidence type="ECO:0000256" key="3">
    <source>
        <dbReference type="SAM" id="MobiDB-lite"/>
    </source>
</evidence>
<dbReference type="PROSITE" id="PS50088">
    <property type="entry name" value="ANK_REPEAT"/>
    <property type="match status" value="2"/>
</dbReference>
<reference evidence="5 6" key="1">
    <citation type="submission" date="2015-10" db="EMBL/GenBank/DDBJ databases">
        <title>Full genome of DAOMC 229536 Phialocephala scopiformis, a fungal endophyte of spruce producing the potent anti-insectan compound rugulosin.</title>
        <authorList>
            <consortium name="DOE Joint Genome Institute"/>
            <person name="Walker A.K."/>
            <person name="Frasz S.L."/>
            <person name="Seifert K.A."/>
            <person name="Miller J.D."/>
            <person name="Mondo S.J."/>
            <person name="Labutti K."/>
            <person name="Lipzen A."/>
            <person name="Dockter R."/>
            <person name="Kennedy M."/>
            <person name="Grigoriev I.V."/>
            <person name="Spatafora J.W."/>
        </authorList>
    </citation>
    <scope>NUCLEOTIDE SEQUENCE [LARGE SCALE GENOMIC DNA]</scope>
    <source>
        <strain evidence="5 6">CBS 120377</strain>
    </source>
</reference>
<organism evidence="5 6">
    <name type="scientific">Mollisia scopiformis</name>
    <name type="common">Conifer needle endophyte fungus</name>
    <name type="synonym">Phialocephala scopiformis</name>
    <dbReference type="NCBI Taxonomy" id="149040"/>
    <lineage>
        <taxon>Eukaryota</taxon>
        <taxon>Fungi</taxon>
        <taxon>Dikarya</taxon>
        <taxon>Ascomycota</taxon>
        <taxon>Pezizomycotina</taxon>
        <taxon>Leotiomycetes</taxon>
        <taxon>Helotiales</taxon>
        <taxon>Mollisiaceae</taxon>
        <taxon>Mollisia</taxon>
    </lineage>
</organism>
<dbReference type="InterPro" id="IPR036770">
    <property type="entry name" value="Ankyrin_rpt-contain_sf"/>
</dbReference>
<dbReference type="InterPro" id="IPR027417">
    <property type="entry name" value="P-loop_NTPase"/>
</dbReference>
<dbReference type="Pfam" id="PF12796">
    <property type="entry name" value="Ank_2"/>
    <property type="match status" value="2"/>
</dbReference>
<dbReference type="PANTHER" id="PTHR10039">
    <property type="entry name" value="AMELOGENIN"/>
    <property type="match status" value="1"/>
</dbReference>
<evidence type="ECO:0000256" key="2">
    <source>
        <dbReference type="PROSITE-ProRule" id="PRU00023"/>
    </source>
</evidence>
<feature type="domain" description="Nephrocystin 3-like N-terminal" evidence="4">
    <location>
        <begin position="109"/>
        <end position="273"/>
    </location>
</feature>
<dbReference type="Gene3D" id="1.25.40.20">
    <property type="entry name" value="Ankyrin repeat-containing domain"/>
    <property type="match status" value="3"/>
</dbReference>
<evidence type="ECO:0000259" key="4">
    <source>
        <dbReference type="Pfam" id="PF24883"/>
    </source>
</evidence>
<feature type="region of interest" description="Disordered" evidence="3">
    <location>
        <begin position="1392"/>
        <end position="1415"/>
    </location>
</feature>
<keyword evidence="2" id="KW-0040">ANK repeat</keyword>
<sequence>MATTTLVRRESDLLLRDARRLVEEAREASTKLQGQNLRQGHSVHNFQASGQARVDIGDHFEYNISIRPAPEGENGPTRKEVLDWIECIDFTGYYRDHLERLYDKMGVGLLTSESFLDWCKGRTNWLWCYGMPGAGKTAFTTIIIRHILETQKTQPKIGLAYLYCIYSDDQSALKFLGALLRQLAGQSEQISPELLSLYKDHNSGSSPTRPLLEGYEKALGLELSRFESVYIIVDALDECRNDDENESHQATRIRILQTLASFGNKIQLLFTSRDERPVTAPPLTSLAIMKVSATDGDIKLYVEGRIAKKASLQACTTKEPLLATRIKRIVVERAAGMFLPAKLHMDILGDAADASLTPYGVAVALQTLPSFRNKSRAQASEAYQEAYQTILKNIWDQSHADLARKVLSWVVFAEKVSTLTISIVQRAISIDALRTASENIERNAALDDEDQLSELEDEDDISFTSPQSNEIAEEVLLSVCRGLVTVDNSSGRIRLVHYTAESYFASEVVQRRFFPKAQEDLAEACIACLSSDDAYEHPLYKYSSRHWGHHARHAESQLQQKIEYLIQDTRVSRDCSRSILHALPPSWLPSKRSSLKHPLKPLHLAAYFDLKLTAMQLLANGVQIDCQDSREWNAMKWAVVGESEELVTLLYERQPSLLCNEIVFWAINSRPRETIFSSLTLSGRSKVSLGNILTVKSSQSFATTLPKTVIPNSSPTVVQFLLNNVHDIDASREVDGRTLLSLVAENWQWDYVRTLLDRGANVNLKDKKQMTPLLWALQSPRQRTTIASLTVCDRALLSIGDITNVNPSLKINISDNSISEKHIESNIRRLIGQDLEAMDWTKRTALSLAAEGRFHTIVEALLTQGANSNTSDANGMTPLHYACCLPCFQTVTIQSLTCLDRANVRLGATKIPELSVVKMHQIINKPIERSVRLLLTHEASRTARNAFGETPLSLAVSEQLESYAELLRNHGTQDEQQDSTKRGNQQMKDYARLLSAMLDRRGQFDIHSVTTADRSNLLVYATSTISSLTTTNRSRVVLIDRPRLSSVTAMDRSTLIIHASAFITSLFTDNRSRVFLKGQSNVSSANGMGRSFLRIGANTQITEIQASENCKVLTEDQSQSTTVLGMDTSKLWFQGQTGISSIEMSGNCSIHTKGTSEVTNILVCQNSRLFLEAKSQVAKIQTQGRGRVWTTGSCQLALVDGTDSSALILDGETKIAQIEMSVRCSMKIMGRSEVSKMIGHDSSALVLDGNTQIAKVEMFGRCSVMITGRSKVSRVTGCDNGNLFVVGDAKIGEITVPAEFKVRLYGLNPQVPVNVGTINIQVDETYEGSDADLQAAGEKMRQRLSEAEEIVEEASQHEEVGDVEEQPFSLEKELQEDPEYAKLQERMRKLEEVVKEDEEDEDADDEEVEVRSVFHVEELPEFAEFEKEMMQMSDENGHQSQWWDLH</sequence>
<dbReference type="KEGG" id="psco:LY89DRAFT_192295"/>
<feature type="repeat" description="ANK" evidence="2">
    <location>
        <begin position="841"/>
        <end position="873"/>
    </location>
</feature>
<dbReference type="InParanoid" id="A0A194WYT9"/>
<accession>A0A194WYT9</accession>
<keyword evidence="6" id="KW-1185">Reference proteome</keyword>
<evidence type="ECO:0000256" key="1">
    <source>
        <dbReference type="ARBA" id="ARBA00022737"/>
    </source>
</evidence>
<dbReference type="InterPro" id="IPR056884">
    <property type="entry name" value="NPHP3-like_N"/>
</dbReference>
<dbReference type="Proteomes" id="UP000070700">
    <property type="component" value="Unassembled WGS sequence"/>
</dbReference>
<dbReference type="RefSeq" id="XP_018067117.1">
    <property type="nucleotide sequence ID" value="XM_018205712.1"/>
</dbReference>
<dbReference type="InterPro" id="IPR002110">
    <property type="entry name" value="Ankyrin_rpt"/>
</dbReference>
<dbReference type="PANTHER" id="PTHR10039:SF15">
    <property type="entry name" value="NACHT DOMAIN-CONTAINING PROTEIN"/>
    <property type="match status" value="1"/>
</dbReference>
<dbReference type="Gene3D" id="3.40.50.300">
    <property type="entry name" value="P-loop containing nucleotide triphosphate hydrolases"/>
    <property type="match status" value="1"/>
</dbReference>
<proteinExistence type="predicted"/>
<feature type="compositionally biased region" description="Acidic residues" evidence="3">
    <location>
        <begin position="1394"/>
        <end position="1408"/>
    </location>
</feature>
<dbReference type="GeneID" id="28815438"/>
<dbReference type="SUPFAM" id="SSF52540">
    <property type="entry name" value="P-loop containing nucleoside triphosphate hydrolases"/>
    <property type="match status" value="1"/>
</dbReference>
<evidence type="ECO:0000313" key="5">
    <source>
        <dbReference type="EMBL" id="KUJ12762.1"/>
    </source>
</evidence>
<protein>
    <recommendedName>
        <fullName evidence="4">Nephrocystin 3-like N-terminal domain-containing protein</fullName>
    </recommendedName>
</protein>
<feature type="repeat" description="ANK" evidence="2">
    <location>
        <begin position="735"/>
        <end position="767"/>
    </location>
</feature>
<evidence type="ECO:0000313" key="6">
    <source>
        <dbReference type="Proteomes" id="UP000070700"/>
    </source>
</evidence>
<dbReference type="SMART" id="SM00248">
    <property type="entry name" value="ANK"/>
    <property type="match status" value="6"/>
</dbReference>
<dbReference type="PROSITE" id="PS50297">
    <property type="entry name" value="ANK_REP_REGION"/>
    <property type="match status" value="1"/>
</dbReference>
<gene>
    <name evidence="5" type="ORF">LY89DRAFT_192295</name>
</gene>